<dbReference type="eggNOG" id="KOG1290">
    <property type="taxonomic scope" value="Eukaryota"/>
</dbReference>
<protein>
    <submittedName>
        <fullName evidence="1">Serine protein kinase, putative</fullName>
    </submittedName>
</protein>
<gene>
    <name evidence="1" type="ORF">MAC_08989</name>
</gene>
<keyword evidence="2" id="KW-1185">Reference proteome</keyword>
<dbReference type="GO" id="GO:0016301">
    <property type="term" value="F:kinase activity"/>
    <property type="evidence" value="ECO:0007669"/>
    <property type="project" value="UniProtKB-KW"/>
</dbReference>
<sequence length="226" mass="25520">MLFALDDDIDMQPEDALRQEENVQTESISPPVQRLDGKQDKWAPRYLCIAQPPAPFTNYAKGFKIRLSDMGGAYFFTSPPTKSITPRGLRAPELVLTGTTNKTLDIWRSKFEDDDHLLSLTARLGALPDELCKHWKSSPLYFTAGKLFNCQPGGVAEGGEPLMLGQTSMEDWFDQTCPDLDEEEGRQVKMLMRWILQYDPAKRPSPAEILSDPWFGEIEVESGSFK</sequence>
<accession>E9EGJ1</accession>
<dbReference type="AlphaFoldDB" id="E9EGJ1"/>
<dbReference type="InParanoid" id="E9EGJ1"/>
<dbReference type="OrthoDB" id="5979581at2759"/>
<proteinExistence type="predicted"/>
<keyword evidence="1" id="KW-0418">Kinase</keyword>
<evidence type="ECO:0000313" key="2">
    <source>
        <dbReference type="Proteomes" id="UP000002499"/>
    </source>
</evidence>
<organism evidence="2">
    <name type="scientific">Metarhizium acridum (strain CQMa 102)</name>
    <dbReference type="NCBI Taxonomy" id="655827"/>
    <lineage>
        <taxon>Eukaryota</taxon>
        <taxon>Fungi</taxon>
        <taxon>Dikarya</taxon>
        <taxon>Ascomycota</taxon>
        <taxon>Pezizomycotina</taxon>
        <taxon>Sordariomycetes</taxon>
        <taxon>Hypocreomycetidae</taxon>
        <taxon>Hypocreales</taxon>
        <taxon>Clavicipitaceae</taxon>
        <taxon>Metarhizium</taxon>
    </lineage>
</organism>
<dbReference type="InterPro" id="IPR011009">
    <property type="entry name" value="Kinase-like_dom_sf"/>
</dbReference>
<dbReference type="HOGENOM" id="CLU_000288_81_13_1"/>
<dbReference type="Gene3D" id="1.10.510.10">
    <property type="entry name" value="Transferase(Phosphotransferase) domain 1"/>
    <property type="match status" value="1"/>
</dbReference>
<reference evidence="1 2" key="1">
    <citation type="journal article" date="2011" name="PLoS Genet.">
        <title>Genome sequencing and comparative transcriptomics of the model entomopathogenic fungi Metarhizium anisopliae and M. acridum.</title>
        <authorList>
            <person name="Gao Q."/>
            <person name="Jin K."/>
            <person name="Ying S.H."/>
            <person name="Zhang Y."/>
            <person name="Xiao G."/>
            <person name="Shang Y."/>
            <person name="Duan Z."/>
            <person name="Hu X."/>
            <person name="Xie X.Q."/>
            <person name="Zhou G."/>
            <person name="Peng G."/>
            <person name="Luo Z."/>
            <person name="Huang W."/>
            <person name="Wang B."/>
            <person name="Fang W."/>
            <person name="Wang S."/>
            <person name="Zhong Y."/>
            <person name="Ma L.J."/>
            <person name="St Leger R.J."/>
            <person name="Zhao G.P."/>
            <person name="Pei Y."/>
            <person name="Feng M.G."/>
            <person name="Xia Y."/>
            <person name="Wang C."/>
        </authorList>
    </citation>
    <scope>NUCLEOTIDE SEQUENCE [LARGE SCALE GENOMIC DNA]</scope>
    <source>
        <strain evidence="1 2">CQMa 102</strain>
    </source>
</reference>
<dbReference type="OMA" id="IWMARSI"/>
<dbReference type="Proteomes" id="UP000002499">
    <property type="component" value="Unassembled WGS sequence"/>
</dbReference>
<keyword evidence="1" id="KW-0808">Transferase</keyword>
<dbReference type="SUPFAM" id="SSF56112">
    <property type="entry name" value="Protein kinase-like (PK-like)"/>
    <property type="match status" value="1"/>
</dbReference>
<evidence type="ECO:0000313" key="1">
    <source>
        <dbReference type="EMBL" id="EFY84957.1"/>
    </source>
</evidence>
<dbReference type="EMBL" id="GL698596">
    <property type="protein sequence ID" value="EFY84957.1"/>
    <property type="molecule type" value="Genomic_DNA"/>
</dbReference>
<name>E9EGJ1_METAQ</name>